<comment type="subunit">
    <text evidence="4">Component of the Mediator complex.</text>
</comment>
<dbReference type="EMBL" id="JAKJXO020000002">
    <property type="protein sequence ID" value="KAL1610011.1"/>
    <property type="molecule type" value="Genomic_DNA"/>
</dbReference>
<name>A0ABR3S006_9PLEO</name>
<evidence type="ECO:0000256" key="4">
    <source>
        <dbReference type="RuleBase" id="RU364140"/>
    </source>
</evidence>
<comment type="similarity">
    <text evidence="4">Belongs to the Mediator complex subunit 17 family.</text>
</comment>
<dbReference type="InterPro" id="IPR011042">
    <property type="entry name" value="6-blade_b-propeller_TolB-like"/>
</dbReference>
<reference evidence="5 6" key="1">
    <citation type="submission" date="2024-02" db="EMBL/GenBank/DDBJ databases">
        <title>De novo assembly and annotation of 12 fungi associated with fruit tree decline syndrome in Ontario, Canada.</title>
        <authorList>
            <person name="Sulman M."/>
            <person name="Ellouze W."/>
            <person name="Ilyukhin E."/>
        </authorList>
    </citation>
    <scope>NUCLEOTIDE SEQUENCE [LARGE SCALE GENOMIC DNA]</scope>
    <source>
        <strain evidence="5 6">M42-189</strain>
    </source>
</reference>
<dbReference type="PANTHER" id="PTHR10009">
    <property type="entry name" value="PROTEIN YELLOW-RELATED"/>
    <property type="match status" value="1"/>
</dbReference>
<keyword evidence="4" id="KW-0805">Transcription regulation</keyword>
<evidence type="ECO:0000256" key="1">
    <source>
        <dbReference type="ARBA" id="ARBA00004613"/>
    </source>
</evidence>
<gene>
    <name evidence="5" type="primary">SRB4</name>
    <name evidence="4" type="synonym">MED17</name>
    <name evidence="5" type="ORF">SLS60_001676</name>
</gene>
<organism evidence="5 6">
    <name type="scientific">Paraconiothyrium brasiliense</name>
    <dbReference type="NCBI Taxonomy" id="300254"/>
    <lineage>
        <taxon>Eukaryota</taxon>
        <taxon>Fungi</taxon>
        <taxon>Dikarya</taxon>
        <taxon>Ascomycota</taxon>
        <taxon>Pezizomycotina</taxon>
        <taxon>Dothideomycetes</taxon>
        <taxon>Pleosporomycetidae</taxon>
        <taxon>Pleosporales</taxon>
        <taxon>Massarineae</taxon>
        <taxon>Didymosphaeriaceae</taxon>
        <taxon>Paraconiothyrium</taxon>
    </lineage>
</organism>
<dbReference type="PANTHER" id="PTHR10009:SF18">
    <property type="entry name" value="PROTEIN YELLOW-LIKE PROTEIN"/>
    <property type="match status" value="1"/>
</dbReference>
<keyword evidence="4" id="KW-0804">Transcription</keyword>
<dbReference type="InterPro" id="IPR019313">
    <property type="entry name" value="Mediator_Med17"/>
</dbReference>
<evidence type="ECO:0000313" key="5">
    <source>
        <dbReference type="EMBL" id="KAL1610011.1"/>
    </source>
</evidence>
<protein>
    <recommendedName>
        <fullName evidence="4">Mediator of RNA polymerase II transcription subunit 17</fullName>
    </recommendedName>
    <alternativeName>
        <fullName evidence="4">Mediator complex subunit 17</fullName>
    </alternativeName>
</protein>
<keyword evidence="4" id="KW-0010">Activator</keyword>
<keyword evidence="3" id="KW-0964">Secreted</keyword>
<keyword evidence="4" id="KW-0539">Nucleus</keyword>
<accession>A0ABR3S006</accession>
<evidence type="ECO:0000313" key="6">
    <source>
        <dbReference type="Proteomes" id="UP001521785"/>
    </source>
</evidence>
<comment type="caution">
    <text evidence="5">The sequence shown here is derived from an EMBL/GenBank/DDBJ whole genome shotgun (WGS) entry which is preliminary data.</text>
</comment>
<dbReference type="Pfam" id="PF03022">
    <property type="entry name" value="MRJP"/>
    <property type="match status" value="1"/>
</dbReference>
<comment type="subcellular location">
    <subcellularLocation>
        <location evidence="4">Nucleus</location>
    </subcellularLocation>
    <subcellularLocation>
        <location evidence="1">Secreted</location>
    </subcellularLocation>
</comment>
<dbReference type="Pfam" id="PF10156">
    <property type="entry name" value="Med17"/>
    <property type="match status" value="1"/>
</dbReference>
<comment type="function">
    <text evidence="4">Component of the Mediator complex, a coactivator involved in the regulated transcription of nearly all RNA polymerase II-dependent genes. Mediator functions as a bridge to convey information from gene-specific regulatory proteins to the basal RNA polymerase II transcription machinery. Mediator is recruited to promoters by direct interactions with regulatory proteins and serves as a scaffold for the assembly of a functional preinitiation complex with RNA polymerase II and the general transcription factors.</text>
</comment>
<comment type="similarity">
    <text evidence="2">Belongs to the major royal jelly protein family.</text>
</comment>
<proteinExistence type="inferred from homology"/>
<evidence type="ECO:0000256" key="2">
    <source>
        <dbReference type="ARBA" id="ARBA00009127"/>
    </source>
</evidence>
<dbReference type="Proteomes" id="UP001521785">
    <property type="component" value="Unassembled WGS sequence"/>
</dbReference>
<keyword evidence="6" id="KW-1185">Reference proteome</keyword>
<dbReference type="SUPFAM" id="SSF63829">
    <property type="entry name" value="Calcium-dependent phosphotriesterase"/>
    <property type="match status" value="1"/>
</dbReference>
<sequence length="1060" mass="117513">MSGTDSLSSVALRPWPAPMKEALSKEDLYTQVAQLTSERRQYLRDITEKTLLEDIAAGRDGIVDTVEGGKQHEKEEVTSQAELLEKLGRARHEVFNKLDWASFAAGNALNVVSLILSRDLAKYPNKKESENLYTPPFQELKVPRASLGLVKEALPDEDPSQMRIEEKARLDYVKRRQVLTMKGSRMEALDWATDTLLKAATDLESNIRKETKYWDEVLSISDKGWQMQRTRRGVRNAPYAVKFGPPEASNHFKARGLAPLRMDKDGDIILDPTLTLKPKTLRVRISENDIITGISQGAIRGVLDELAIEKSIQLARTSLFEEELFYEMSIESRQLLSYGVELRDTVVHVTVPGEHSTQRKLLIDCTAQDDNGLSLRGGSQDWLAQNIAEGLRILLAHEHRMRLFRRTRLPPPMTQHKRQQPTPPLLRTLLAMFSHLNAVDSLYVYLDAVAKTLKSAGLGVTLEATRELAWENLTTAIKETESKDLTATDQLLATLIRPFEGKASISLPSSSESSPGNITISTRTYIGPPHFGTEHKITLPPSLLQLLNLEHDPQRQLKFSSTEEVKSYLDFVVSLDISQSFLFKEFIGRSVIKSSEPRISVVSKGSKKGLIKEDDVEIELEKAALKATATAVGQLATGAAVESFTWNGTPGRPPLKEKIARDPGVYGPPLEVVHLYSDQWPTGTLIVTSKIALLILILPGITVSRTGRKFSNYPPGLDANNTNTGSNGKYTVAELIGNNTERPYPSAVMNDPPGGSINYTTYPPTGANYQNYLIGVQSVVLDAKDRLWILDTGRALTPNSTLVPASYGGPKLVCVDLSTDTVTKTIVFPITVAYSDSYLNDVRFDLRKSTDGVAYITDSSTEGRNGIILVDLGSGESWRHLDGAREVRPDRGFVASVWGEPTYYIPGPGKPLTYLPFGSDGIALGADGEDLYWTAVGSRTLYSLSTERLLDRSLNSELLAQNEIRNRGEKGVSDGMETDTNGYIYAGNMEQEAISFFNPKNASSTLFVRDPRINWVDTTNPMRYILHVTSHFRKPRIEVRRPGSSFADVGASPVWNHVKI</sequence>
<dbReference type="InterPro" id="IPR017996">
    <property type="entry name" value="MRJP/yellow-related"/>
</dbReference>
<dbReference type="Gene3D" id="2.120.10.30">
    <property type="entry name" value="TolB, C-terminal domain"/>
    <property type="match status" value="1"/>
</dbReference>
<evidence type="ECO:0000256" key="3">
    <source>
        <dbReference type="ARBA" id="ARBA00022525"/>
    </source>
</evidence>